<protein>
    <submittedName>
        <fullName evidence="1">PadR family transcriptional regulator</fullName>
    </submittedName>
</protein>
<dbReference type="Proteomes" id="UP000304953">
    <property type="component" value="Unassembled WGS sequence"/>
</dbReference>
<accession>A0AC61RZS9</accession>
<dbReference type="EMBL" id="SRYA01000010">
    <property type="protein sequence ID" value="TGY97138.1"/>
    <property type="molecule type" value="Genomic_DNA"/>
</dbReference>
<comment type="caution">
    <text evidence="1">The sequence shown here is derived from an EMBL/GenBank/DDBJ whole genome shotgun (WGS) entry which is preliminary data.</text>
</comment>
<proteinExistence type="predicted"/>
<name>A0AC61RZS9_9FIRM</name>
<sequence length="118" mass="13593">MDNKSNFRRGSVELLVLHLLNQKDYYGYELSQTIKEQSDSVLNIPVGSLYPALYKLIDSGYISDYKKQVGRRLIRVYYHIEDSGIQRLSTLIEDYNSTVAAVQQVLNYKPKNGDIIDD</sequence>
<gene>
    <name evidence="1" type="ORF">E5329_06750</name>
</gene>
<keyword evidence="2" id="KW-1185">Reference proteome</keyword>
<evidence type="ECO:0000313" key="2">
    <source>
        <dbReference type="Proteomes" id="UP000304953"/>
    </source>
</evidence>
<evidence type="ECO:0000313" key="1">
    <source>
        <dbReference type="EMBL" id="TGY97138.1"/>
    </source>
</evidence>
<reference evidence="1" key="1">
    <citation type="submission" date="2019-04" db="EMBL/GenBank/DDBJ databases">
        <title>Microbes associate with the intestines of laboratory mice.</title>
        <authorList>
            <person name="Navarre W."/>
            <person name="Wong E."/>
            <person name="Huang K."/>
            <person name="Tropini C."/>
            <person name="Ng K."/>
            <person name="Yu B."/>
        </authorList>
    </citation>
    <scope>NUCLEOTIDE SEQUENCE</scope>
    <source>
        <strain evidence="1">NM01_1-7b</strain>
    </source>
</reference>
<organism evidence="1 2">
    <name type="scientific">Petralouisia muris</name>
    <dbReference type="NCBI Taxonomy" id="3032872"/>
    <lineage>
        <taxon>Bacteria</taxon>
        <taxon>Bacillati</taxon>
        <taxon>Bacillota</taxon>
        <taxon>Clostridia</taxon>
        <taxon>Lachnospirales</taxon>
        <taxon>Lachnospiraceae</taxon>
        <taxon>Petralouisia</taxon>
    </lineage>
</organism>